<reference evidence="8 9" key="1">
    <citation type="submission" date="2014-04" db="EMBL/GenBank/DDBJ databases">
        <authorList>
            <consortium name="DOE Joint Genome Institute"/>
            <person name="Kuo A."/>
            <person name="Girlanda M."/>
            <person name="Perotto S."/>
            <person name="Kohler A."/>
            <person name="Nagy L.G."/>
            <person name="Floudas D."/>
            <person name="Copeland A."/>
            <person name="Barry K.W."/>
            <person name="Cichocki N."/>
            <person name="Veneault-Fourrey C."/>
            <person name="LaButti K."/>
            <person name="Lindquist E.A."/>
            <person name="Lipzen A."/>
            <person name="Lundell T."/>
            <person name="Morin E."/>
            <person name="Murat C."/>
            <person name="Sun H."/>
            <person name="Tunlid A."/>
            <person name="Henrissat B."/>
            <person name="Grigoriev I.V."/>
            <person name="Hibbett D.S."/>
            <person name="Martin F."/>
            <person name="Nordberg H.P."/>
            <person name="Cantor M.N."/>
            <person name="Hua S.X."/>
        </authorList>
    </citation>
    <scope>NUCLEOTIDE SEQUENCE [LARGE SCALE GENOMIC DNA]</scope>
    <source>
        <strain evidence="8 9">MUT 4182</strain>
    </source>
</reference>
<evidence type="ECO:0000256" key="2">
    <source>
        <dbReference type="ARBA" id="ARBA00022692"/>
    </source>
</evidence>
<feature type="transmembrane region" description="Helical" evidence="5">
    <location>
        <begin position="104"/>
        <end position="128"/>
    </location>
</feature>
<dbReference type="GO" id="GO:0005789">
    <property type="term" value="C:endoplasmic reticulum membrane"/>
    <property type="evidence" value="ECO:0007669"/>
    <property type="project" value="UniProtKB-SubCell"/>
</dbReference>
<keyword evidence="5" id="KW-0653">Protein transport</keyword>
<organism evidence="8 9">
    <name type="scientific">Tulasnella calospora MUT 4182</name>
    <dbReference type="NCBI Taxonomy" id="1051891"/>
    <lineage>
        <taxon>Eukaryota</taxon>
        <taxon>Fungi</taxon>
        <taxon>Dikarya</taxon>
        <taxon>Basidiomycota</taxon>
        <taxon>Agaricomycotina</taxon>
        <taxon>Agaricomycetes</taxon>
        <taxon>Cantharellales</taxon>
        <taxon>Tulasnellaceae</taxon>
        <taxon>Tulasnella</taxon>
    </lineage>
</organism>
<dbReference type="HOGENOM" id="CLU_087648_0_1_1"/>
<dbReference type="GO" id="GO:0006886">
    <property type="term" value="P:intracellular protein transport"/>
    <property type="evidence" value="ECO:0007669"/>
    <property type="project" value="UniProtKB-UniRule"/>
</dbReference>
<keyword evidence="3 5" id="KW-1133">Transmembrane helix</keyword>
<evidence type="ECO:0000259" key="7">
    <source>
        <dbReference type="Pfam" id="PF05529"/>
    </source>
</evidence>
<protein>
    <recommendedName>
        <fullName evidence="5">Endoplasmic reticulum transmembrane protein</fullName>
    </recommendedName>
</protein>
<dbReference type="InterPro" id="IPR040463">
    <property type="entry name" value="BAP29/BAP31_N"/>
</dbReference>
<comment type="function">
    <text evidence="5">May play a role in anterograde transport of membrane proteins from the endoplasmic reticulum to the Golgi.</text>
</comment>
<feature type="region of interest" description="Disordered" evidence="6">
    <location>
        <begin position="162"/>
        <end position="185"/>
    </location>
</feature>
<evidence type="ECO:0000256" key="5">
    <source>
        <dbReference type="RuleBase" id="RU367026"/>
    </source>
</evidence>
<comment type="similarity">
    <text evidence="5">Belongs to the BCAP29/BCAP31 family.</text>
</comment>
<feature type="domain" description="BAP29/BAP31 transmembrane" evidence="7">
    <location>
        <begin position="1"/>
        <end position="134"/>
    </location>
</feature>
<evidence type="ECO:0000256" key="4">
    <source>
        <dbReference type="ARBA" id="ARBA00023136"/>
    </source>
</evidence>
<dbReference type="Pfam" id="PF05529">
    <property type="entry name" value="Bap31"/>
    <property type="match status" value="1"/>
</dbReference>
<dbReference type="PANTHER" id="PTHR12701">
    <property type="entry name" value="BCR-ASSOCIATED PROTEIN, BAP"/>
    <property type="match status" value="1"/>
</dbReference>
<keyword evidence="5" id="KW-0256">Endoplasmic reticulum</keyword>
<dbReference type="PANTHER" id="PTHR12701:SF20">
    <property type="entry name" value="ENDOPLASMIC RETICULUM TRANSMEMBRANE PROTEIN"/>
    <property type="match status" value="1"/>
</dbReference>
<evidence type="ECO:0000256" key="3">
    <source>
        <dbReference type="ARBA" id="ARBA00022989"/>
    </source>
</evidence>
<keyword evidence="5" id="KW-0813">Transport</keyword>
<dbReference type="AlphaFoldDB" id="A0A0C3Q5S7"/>
<keyword evidence="5" id="KW-0931">ER-Golgi transport</keyword>
<evidence type="ECO:0000313" key="8">
    <source>
        <dbReference type="EMBL" id="KIO19011.1"/>
    </source>
</evidence>
<proteinExistence type="inferred from homology"/>
<dbReference type="Proteomes" id="UP000054248">
    <property type="component" value="Unassembled WGS sequence"/>
</dbReference>
<feature type="transmembrane region" description="Helical" evidence="5">
    <location>
        <begin position="47"/>
        <end position="66"/>
    </location>
</feature>
<dbReference type="GO" id="GO:0070973">
    <property type="term" value="P:protein localization to endoplasmic reticulum exit site"/>
    <property type="evidence" value="ECO:0007669"/>
    <property type="project" value="UniProtKB-UniRule"/>
</dbReference>
<dbReference type="STRING" id="1051891.A0A0C3Q5S7"/>
<dbReference type="EMBL" id="KN823246">
    <property type="protein sequence ID" value="KIO19011.1"/>
    <property type="molecule type" value="Genomic_DNA"/>
</dbReference>
<dbReference type="OrthoDB" id="435607at2759"/>
<feature type="transmembrane region" description="Helical" evidence="5">
    <location>
        <begin position="6"/>
        <end position="26"/>
    </location>
</feature>
<dbReference type="GO" id="GO:0006888">
    <property type="term" value="P:endoplasmic reticulum to Golgi vesicle-mediated transport"/>
    <property type="evidence" value="ECO:0007669"/>
    <property type="project" value="UniProtKB-UniRule"/>
</dbReference>
<comment type="subcellular location">
    <subcellularLocation>
        <location evidence="5">Endoplasmic reticulum membrane</location>
        <topology evidence="5">Multi-pass membrane protein</topology>
    </subcellularLocation>
    <subcellularLocation>
        <location evidence="1">Membrane</location>
        <topology evidence="1">Multi-pass membrane protein</topology>
    </subcellularLocation>
</comment>
<evidence type="ECO:0000256" key="6">
    <source>
        <dbReference type="SAM" id="MobiDB-lite"/>
    </source>
</evidence>
<evidence type="ECO:0000256" key="1">
    <source>
        <dbReference type="ARBA" id="ARBA00004141"/>
    </source>
</evidence>
<name>A0A0C3Q5S7_9AGAM</name>
<sequence>MTVYYTLTFALLVAEMATFVALLLPMPFAARKRIFTFLSTSPVVAKIAYGLKIAFVFIGVLFVDALQRVLKVTSESDLARQTGVHVASAETSQAAKKFYAQRNLYLTAFTLFLSPLLTRTYYILLDYIHIQDEHIKLKAHLNDMSKATVSASSEAVAELQKQLDSKSRDLEDLQKQLPTADKKSQ</sequence>
<accession>A0A0C3Q5S7</accession>
<gene>
    <name evidence="8" type="ORF">M407DRAFT_246322</name>
</gene>
<reference evidence="9" key="2">
    <citation type="submission" date="2015-01" db="EMBL/GenBank/DDBJ databases">
        <title>Evolutionary Origins and Diversification of the Mycorrhizal Mutualists.</title>
        <authorList>
            <consortium name="DOE Joint Genome Institute"/>
            <consortium name="Mycorrhizal Genomics Consortium"/>
            <person name="Kohler A."/>
            <person name="Kuo A."/>
            <person name="Nagy L.G."/>
            <person name="Floudas D."/>
            <person name="Copeland A."/>
            <person name="Barry K.W."/>
            <person name="Cichocki N."/>
            <person name="Veneault-Fourrey C."/>
            <person name="LaButti K."/>
            <person name="Lindquist E.A."/>
            <person name="Lipzen A."/>
            <person name="Lundell T."/>
            <person name="Morin E."/>
            <person name="Murat C."/>
            <person name="Riley R."/>
            <person name="Ohm R."/>
            <person name="Sun H."/>
            <person name="Tunlid A."/>
            <person name="Henrissat B."/>
            <person name="Grigoriev I.V."/>
            <person name="Hibbett D.S."/>
            <person name="Martin F."/>
        </authorList>
    </citation>
    <scope>NUCLEOTIDE SEQUENCE [LARGE SCALE GENOMIC DNA]</scope>
    <source>
        <strain evidence="9">MUT 4182</strain>
    </source>
</reference>
<keyword evidence="2 5" id="KW-0812">Transmembrane</keyword>
<evidence type="ECO:0000313" key="9">
    <source>
        <dbReference type="Proteomes" id="UP000054248"/>
    </source>
</evidence>
<keyword evidence="9" id="KW-1185">Reference proteome</keyword>
<keyword evidence="4 5" id="KW-0472">Membrane</keyword>
<dbReference type="InterPro" id="IPR008417">
    <property type="entry name" value="BAP29/BAP31"/>
</dbReference>